<evidence type="ECO:0000256" key="4">
    <source>
        <dbReference type="ARBA" id="ARBA00023295"/>
    </source>
</evidence>
<dbReference type="InterPro" id="IPR017853">
    <property type="entry name" value="GH"/>
</dbReference>
<dbReference type="SMART" id="SM00776">
    <property type="entry name" value="NPCBM"/>
    <property type="match status" value="1"/>
</dbReference>
<keyword evidence="2 6" id="KW-0732">Signal</keyword>
<evidence type="ECO:0000259" key="7">
    <source>
        <dbReference type="SMART" id="SM00776"/>
    </source>
</evidence>
<dbReference type="Gene3D" id="2.60.40.1180">
    <property type="entry name" value="Golgi alpha-mannosidase II"/>
    <property type="match status" value="1"/>
</dbReference>
<protein>
    <recommendedName>
        <fullName evidence="5">Alpha-galactosidase</fullName>
        <ecNumber evidence="5">3.2.1.22</ecNumber>
    </recommendedName>
    <alternativeName>
        <fullName evidence="5">Melibiase</fullName>
    </alternativeName>
</protein>
<feature type="signal peptide" evidence="6">
    <location>
        <begin position="1"/>
        <end position="18"/>
    </location>
</feature>
<dbReference type="InterPro" id="IPR013785">
    <property type="entry name" value="Aldolase_TIM"/>
</dbReference>
<evidence type="ECO:0000313" key="9">
    <source>
        <dbReference type="Proteomes" id="UP000249375"/>
    </source>
</evidence>
<dbReference type="SUPFAM" id="SSF49785">
    <property type="entry name" value="Galactose-binding domain-like"/>
    <property type="match status" value="1"/>
</dbReference>
<dbReference type="EMBL" id="CP033459">
    <property type="protein sequence ID" value="QFQ11919.1"/>
    <property type="molecule type" value="Genomic_DNA"/>
</dbReference>
<dbReference type="Proteomes" id="UP000249375">
    <property type="component" value="Chromosome"/>
</dbReference>
<dbReference type="InterPro" id="IPR008979">
    <property type="entry name" value="Galactose-bd-like_sf"/>
</dbReference>
<keyword evidence="3 5" id="KW-0378">Hydrolase</keyword>
<dbReference type="InterPro" id="IPR013222">
    <property type="entry name" value="Glyco_hyd_98_carb-bd"/>
</dbReference>
<evidence type="ECO:0000256" key="6">
    <source>
        <dbReference type="SAM" id="SignalP"/>
    </source>
</evidence>
<dbReference type="Gene3D" id="3.20.20.70">
    <property type="entry name" value="Aldolase class I"/>
    <property type="match status" value="1"/>
</dbReference>
<dbReference type="InterPro" id="IPR002241">
    <property type="entry name" value="Glyco_hydro_27"/>
</dbReference>
<dbReference type="InterPro" id="IPR041233">
    <property type="entry name" value="Melibiase_C"/>
</dbReference>
<evidence type="ECO:0000313" key="8">
    <source>
        <dbReference type="EMBL" id="QFQ11919.1"/>
    </source>
</evidence>
<proteinExistence type="inferred from homology"/>
<comment type="catalytic activity">
    <reaction evidence="5">
        <text>Hydrolysis of terminal, non-reducing alpha-D-galactose residues in alpha-D-galactosides, including galactose oligosaccharides, galactomannans and galactolipids.</text>
        <dbReference type="EC" id="3.2.1.22"/>
    </reaction>
</comment>
<dbReference type="GO" id="GO:0005975">
    <property type="term" value="P:carbohydrate metabolic process"/>
    <property type="evidence" value="ECO:0007669"/>
    <property type="project" value="InterPro"/>
</dbReference>
<dbReference type="SUPFAM" id="SSF51011">
    <property type="entry name" value="Glycosyl hydrolase domain"/>
    <property type="match status" value="1"/>
</dbReference>
<accession>A0A5P8E4G6</accession>
<dbReference type="PANTHER" id="PTHR11452">
    <property type="entry name" value="ALPHA-GALACTOSIDASE/ALPHA-N-ACETYLGALACTOSAMINIDASE"/>
    <property type="match status" value="1"/>
</dbReference>
<evidence type="ECO:0000256" key="2">
    <source>
        <dbReference type="ARBA" id="ARBA00022729"/>
    </source>
</evidence>
<dbReference type="Pfam" id="PF16499">
    <property type="entry name" value="Melibiase_2"/>
    <property type="match status" value="1"/>
</dbReference>
<dbReference type="PRINTS" id="PR00740">
    <property type="entry name" value="GLHYDRLASE27"/>
</dbReference>
<organism evidence="8 9">
    <name type="scientific">Pseudoprevotella muciniphila</name>
    <dbReference type="NCBI Taxonomy" id="2133944"/>
    <lineage>
        <taxon>Bacteria</taxon>
        <taxon>Pseudomonadati</taxon>
        <taxon>Bacteroidota</taxon>
        <taxon>Bacteroidia</taxon>
        <taxon>Bacteroidales</taxon>
        <taxon>Prevotellaceae</taxon>
        <taxon>Pseudoprevotella</taxon>
    </lineage>
</organism>
<keyword evidence="5" id="KW-1015">Disulfide bond</keyword>
<dbReference type="InterPro" id="IPR013780">
    <property type="entry name" value="Glyco_hydro_b"/>
</dbReference>
<dbReference type="RefSeq" id="WP_111898878.1">
    <property type="nucleotide sequence ID" value="NZ_CP033459.1"/>
</dbReference>
<evidence type="ECO:0000256" key="3">
    <source>
        <dbReference type="ARBA" id="ARBA00022801"/>
    </source>
</evidence>
<dbReference type="InterPro" id="IPR038637">
    <property type="entry name" value="NPCBM_sf"/>
</dbReference>
<name>A0A5P8E4G6_9BACT</name>
<dbReference type="CDD" id="cd14792">
    <property type="entry name" value="GH27"/>
    <property type="match status" value="1"/>
</dbReference>
<dbReference type="Gene3D" id="2.60.120.1060">
    <property type="entry name" value="NPCBM/NEW2 domain"/>
    <property type="match status" value="1"/>
</dbReference>
<dbReference type="SUPFAM" id="SSF51445">
    <property type="entry name" value="(Trans)glycosidases"/>
    <property type="match status" value="1"/>
</dbReference>
<feature type="domain" description="Glycosyl hydrolase family 98 putative carbohydrate-binding module" evidence="7">
    <location>
        <begin position="30"/>
        <end position="173"/>
    </location>
</feature>
<feature type="chain" id="PRO_5024408258" description="Alpha-galactosidase" evidence="6">
    <location>
        <begin position="19"/>
        <end position="670"/>
    </location>
</feature>
<dbReference type="Pfam" id="PF08305">
    <property type="entry name" value="NPCBM"/>
    <property type="match status" value="1"/>
</dbReference>
<evidence type="ECO:0000256" key="1">
    <source>
        <dbReference type="ARBA" id="ARBA00009743"/>
    </source>
</evidence>
<dbReference type="OrthoDB" id="9807519at2"/>
<dbReference type="Pfam" id="PF17801">
    <property type="entry name" value="Melibiase_C"/>
    <property type="match status" value="1"/>
</dbReference>
<keyword evidence="9" id="KW-1185">Reference proteome</keyword>
<dbReference type="GO" id="GO:0004557">
    <property type="term" value="F:alpha-galactosidase activity"/>
    <property type="evidence" value="ECO:0007669"/>
    <property type="project" value="UniProtKB-EC"/>
</dbReference>
<keyword evidence="4 5" id="KW-0326">Glycosidase</keyword>
<dbReference type="EC" id="3.2.1.22" evidence="5"/>
<dbReference type="AlphaFoldDB" id="A0A5P8E4G6"/>
<dbReference type="PANTHER" id="PTHR11452:SF75">
    <property type="entry name" value="ALPHA-GALACTOSIDASE MEL1"/>
    <property type="match status" value="1"/>
</dbReference>
<sequence length="670" mass="74490">MKRFLIALFAILSSSVVAQNVITPPTTEEGFKVIELSKMDLSKTTCGWSTPKANKSIEGHPITIAGKTYASGVGTHATGRINLKLNGSAMRFKAQLGIDDEVVPNKGNVKYTIKGIGENGLSSVLAEGTIVSGGLTQNIDVDVNGYKYLIIDLDENGENSYDHVDVANAYFTWDDDEGAASPPYIVSNDEIGSPLACATIVFSQPGVRFMHKIRASQPNALVSVSDLPKGLKWNSERNLVEGCVKKAGVYTYHALVENDGVTQKVPVTLTVSKDLQQPVPFMGWLSWNVWEEAIDEKIMLETAHAAKRYGLDKLGYKYLCLDDWWHCCKERPADGFPEWDQAKFPNGMRYLTDTLHALGFKAGIYSDAAAHTCAGAFASYGYEKIDAKAYADWGFDLLKYDYCGAPPAAEEAQRRYTAMGNALKESGRNILFYMCEWGPREPWKWGAETGATCWRCTYDSRDYWDWGSKANGGHIGVIQGVDVMKHLWAYSGVNRFNDADMMMIGLHGTGRSSSYDAANYPTGRAGMTQEEYQSQFSLWAMYASPLTLSFDIRNISDDDLRIISNKEMIAINQDRMGQAAELVSDTIISGQQVEVYVKDLENGDMAVAVFNRGESTIHYTFYPQQAYLNGKKPYKFHDVWGISQDKMVGAEGYNMQVLPHQTRVFRVSRK</sequence>
<comment type="similarity">
    <text evidence="1 5">Belongs to the glycosyl hydrolase 27 family.</text>
</comment>
<dbReference type="KEGG" id="alq:C7Y71_002135"/>
<reference evidence="8 9" key="1">
    <citation type="submission" date="2018-11" db="EMBL/GenBank/DDBJ databases">
        <authorList>
            <person name="Na S.W."/>
            <person name="Baik M."/>
        </authorList>
    </citation>
    <scope>NUCLEOTIDE SEQUENCE [LARGE SCALE GENOMIC DNA]</scope>
    <source>
        <strain evidence="8 9">E39</strain>
    </source>
</reference>
<gene>
    <name evidence="8" type="ORF">C7Y71_002135</name>
</gene>
<evidence type="ECO:0000256" key="5">
    <source>
        <dbReference type="RuleBase" id="RU361168"/>
    </source>
</evidence>